<gene>
    <name evidence="1" type="primary">HVR1</name>
</gene>
<name>O72978_9HEPC</name>
<accession>O72978</accession>
<protein>
    <submittedName>
        <fullName evidence="1">Hypervariable region 1</fullName>
    </submittedName>
</protein>
<reference evidence="1" key="1">
    <citation type="journal article" date="1999" name="J. Gen. Virol.">
        <title>Ontogeny of hepatitis C virus (HCV) hypervariable region 1 (HVR1) heterogeneity and HVR1 antibody responses over a 3 year period in a patient infected with HCV type 2b.</title>
        <authorList>
            <person name="Majid A."/>
            <person name="Jackson P."/>
            <person name="Lawal Z."/>
            <person name="Pearson G.M."/>
            <person name="Parker H."/>
            <person name="Alexander G.J."/>
            <person name="Allain J.P."/>
            <person name="Petrik J."/>
        </authorList>
    </citation>
    <scope>NUCLEOTIDE SEQUENCE</scope>
</reference>
<feature type="non-terminal residue" evidence="1">
    <location>
        <position position="33"/>
    </location>
</feature>
<sequence length="33" mass="3463">ATTYTTGAQMGRGITGFSNLFNLGSQQKVSLVN</sequence>
<proteinExistence type="predicted"/>
<feature type="non-terminal residue" evidence="1">
    <location>
        <position position="1"/>
    </location>
</feature>
<organism evidence="1">
    <name type="scientific">Hepatitis C virus subtype 2b</name>
    <dbReference type="NCBI Taxonomy" id="31650"/>
    <lineage>
        <taxon>Viruses</taxon>
        <taxon>Riboviria</taxon>
        <taxon>Orthornavirae</taxon>
        <taxon>Kitrinoviricota</taxon>
        <taxon>Flasuviricetes</taxon>
        <taxon>Amarillovirales</taxon>
        <taxon>Flaviviridae</taxon>
        <taxon>Hepacivirus</taxon>
        <taxon>Hepacivirus hominis</taxon>
    </lineage>
</organism>
<dbReference type="EMBL" id="AJ228353">
    <property type="protein sequence ID" value="CAA12933.1"/>
    <property type="molecule type" value="Genomic_DNA"/>
</dbReference>
<evidence type="ECO:0000313" key="1">
    <source>
        <dbReference type="EMBL" id="CAA12933.1"/>
    </source>
</evidence>
<dbReference type="euHCVdb" id="AJ228353"/>